<feature type="domain" description="DUF5641" evidence="1">
    <location>
        <begin position="38"/>
        <end position="132"/>
    </location>
</feature>
<evidence type="ECO:0000313" key="3">
    <source>
        <dbReference type="Proteomes" id="UP000279833"/>
    </source>
</evidence>
<dbReference type="PANTHER" id="PTHR47331">
    <property type="entry name" value="PHD-TYPE DOMAIN-CONTAINING PROTEIN"/>
    <property type="match status" value="1"/>
</dbReference>
<reference evidence="2 3" key="2">
    <citation type="submission" date="2018-11" db="EMBL/GenBank/DDBJ databases">
        <authorList>
            <consortium name="Pathogen Informatics"/>
        </authorList>
    </citation>
    <scope>NUCLEOTIDE SEQUENCE [LARGE SCALE GENOMIC DNA]</scope>
    <source>
        <strain evidence="2">Dakar</strain>
        <strain evidence="3">Dakar, Senegal</strain>
    </source>
</reference>
<dbReference type="AlphaFoldDB" id="A0A183KJN5"/>
<dbReference type="EMBL" id="UZAK01037450">
    <property type="protein sequence ID" value="VDP58803.1"/>
    <property type="molecule type" value="Genomic_DNA"/>
</dbReference>
<dbReference type="InterPro" id="IPR040676">
    <property type="entry name" value="DUF5641"/>
</dbReference>
<organism evidence="4">
    <name type="scientific">Schistosoma curassoni</name>
    <dbReference type="NCBI Taxonomy" id="6186"/>
    <lineage>
        <taxon>Eukaryota</taxon>
        <taxon>Metazoa</taxon>
        <taxon>Spiralia</taxon>
        <taxon>Lophotrochozoa</taxon>
        <taxon>Platyhelminthes</taxon>
        <taxon>Trematoda</taxon>
        <taxon>Digenea</taxon>
        <taxon>Strigeidida</taxon>
        <taxon>Schistosomatoidea</taxon>
        <taxon>Schistosomatidae</taxon>
        <taxon>Schistosoma</taxon>
    </lineage>
</organism>
<dbReference type="PANTHER" id="PTHR47331:SF1">
    <property type="entry name" value="GAG-LIKE PROTEIN"/>
    <property type="match status" value="1"/>
</dbReference>
<dbReference type="STRING" id="6186.A0A183KJN5"/>
<dbReference type="Pfam" id="PF18701">
    <property type="entry name" value="DUF5641"/>
    <property type="match status" value="1"/>
</dbReference>
<dbReference type="WBParaSite" id="SCUD_0001524601-mRNA-1">
    <property type="protein sequence ID" value="SCUD_0001524601-mRNA-1"/>
    <property type="gene ID" value="SCUD_0001524601"/>
</dbReference>
<gene>
    <name evidence="2" type="ORF">SCUD_LOCUS15243</name>
</gene>
<sequence>MTDDPGTLEALTPSKLLLIHKKLSFDDASVDRTLLYNKRWKEAQRLTSAFRNNRWIKEYLPTLQTRDKWLDVHKNLQPGDLVLVSNVEMNRGLWLKAIVEQVSYGSDGRVRTANLRTSKEEIVRDVRSLCLLEEAGCLKATMTLDNGRGARFGGV</sequence>
<name>A0A183KJN5_9TREM</name>
<proteinExistence type="predicted"/>
<dbReference type="Proteomes" id="UP000279833">
    <property type="component" value="Unassembled WGS sequence"/>
</dbReference>
<evidence type="ECO:0000313" key="4">
    <source>
        <dbReference type="WBParaSite" id="SCUD_0001524601-mRNA-1"/>
    </source>
</evidence>
<evidence type="ECO:0000313" key="2">
    <source>
        <dbReference type="EMBL" id="VDP58803.1"/>
    </source>
</evidence>
<evidence type="ECO:0000259" key="1">
    <source>
        <dbReference type="Pfam" id="PF18701"/>
    </source>
</evidence>
<accession>A0A183KJN5</accession>
<keyword evidence="3" id="KW-1185">Reference proteome</keyword>
<reference evidence="4" key="1">
    <citation type="submission" date="2016-06" db="UniProtKB">
        <authorList>
            <consortium name="WormBaseParasite"/>
        </authorList>
    </citation>
    <scope>IDENTIFICATION</scope>
</reference>
<protein>
    <submittedName>
        <fullName evidence="4">DUF5641 domain-containing protein</fullName>
    </submittedName>
</protein>